<dbReference type="CDD" id="cd01029">
    <property type="entry name" value="TOPRIM_primases"/>
    <property type="match status" value="1"/>
</dbReference>
<organism evidence="1">
    <name type="scientific">marine sediment metagenome</name>
    <dbReference type="NCBI Taxonomy" id="412755"/>
    <lineage>
        <taxon>unclassified sequences</taxon>
        <taxon>metagenomes</taxon>
        <taxon>ecological metagenomes</taxon>
    </lineage>
</organism>
<sequence length="338" mass="37287">MSNDIPKLYSTYAQNIARFPVLYGILAQQLGVSVESITKVGAGFIPVDEHENQAWVFPERNAKGKVVGLPERLGSGKKYMVKGSKRGLVYVVNLDATQHEQRQWIRVSTTHPCPLCNHPDGCMYPENEYNNPNAVICIKRQSDIPMGLGHLIILDPTRQQLLIQNYSILSPSEYPILVVEGATDVCAAYDLGFTAVGKPSAASKNKDLIELLSGHKVVILGENDAGAGKAGMESTFSQLRGKCPECTKIMPPEGVKDLRQWVEKGLTQTELLEYIEKIGSQVLSADIFSSDLSLVIAQTWLRDKKTINGKISLGIYRKGFVDFNGCCYEELSDAQVHQ</sequence>
<dbReference type="InterPro" id="IPR034154">
    <property type="entry name" value="TOPRIM_DnaG/twinkle"/>
</dbReference>
<protein>
    <recommendedName>
        <fullName evidence="2">Toprim domain-containing protein</fullName>
    </recommendedName>
</protein>
<dbReference type="EMBL" id="LAZR01035152">
    <property type="protein sequence ID" value="KKL28289.1"/>
    <property type="molecule type" value="Genomic_DNA"/>
</dbReference>
<gene>
    <name evidence="1" type="ORF">LCGC14_2376640</name>
</gene>
<evidence type="ECO:0008006" key="2">
    <source>
        <dbReference type="Google" id="ProtNLM"/>
    </source>
</evidence>
<proteinExistence type="predicted"/>
<evidence type="ECO:0000313" key="1">
    <source>
        <dbReference type="EMBL" id="KKL28289.1"/>
    </source>
</evidence>
<accession>A0A0F9C2C6</accession>
<reference evidence="1" key="1">
    <citation type="journal article" date="2015" name="Nature">
        <title>Complex archaea that bridge the gap between prokaryotes and eukaryotes.</title>
        <authorList>
            <person name="Spang A."/>
            <person name="Saw J.H."/>
            <person name="Jorgensen S.L."/>
            <person name="Zaremba-Niedzwiedzka K."/>
            <person name="Martijn J."/>
            <person name="Lind A.E."/>
            <person name="van Eijk R."/>
            <person name="Schleper C."/>
            <person name="Guy L."/>
            <person name="Ettema T.J."/>
        </authorList>
    </citation>
    <scope>NUCLEOTIDE SEQUENCE</scope>
</reference>
<name>A0A0F9C2C6_9ZZZZ</name>
<comment type="caution">
    <text evidence="1">The sequence shown here is derived from an EMBL/GenBank/DDBJ whole genome shotgun (WGS) entry which is preliminary data.</text>
</comment>
<dbReference type="AlphaFoldDB" id="A0A0F9C2C6"/>
<feature type="non-terminal residue" evidence="1">
    <location>
        <position position="338"/>
    </location>
</feature>
<dbReference type="Gene3D" id="3.40.1360.10">
    <property type="match status" value="1"/>
</dbReference>